<evidence type="ECO:0000256" key="6">
    <source>
        <dbReference type="ARBA" id="ARBA00022759"/>
    </source>
</evidence>
<dbReference type="InterPro" id="IPR011335">
    <property type="entry name" value="Restrct_endonuc-II-like"/>
</dbReference>
<name>A0A9N9R1G0_9NEOP</name>
<organism evidence="16 17">
    <name type="scientific">Diatraea saccharalis</name>
    <name type="common">sugarcane borer</name>
    <dbReference type="NCBI Taxonomy" id="40085"/>
    <lineage>
        <taxon>Eukaryota</taxon>
        <taxon>Metazoa</taxon>
        <taxon>Ecdysozoa</taxon>
        <taxon>Arthropoda</taxon>
        <taxon>Hexapoda</taxon>
        <taxon>Insecta</taxon>
        <taxon>Pterygota</taxon>
        <taxon>Neoptera</taxon>
        <taxon>Endopterygota</taxon>
        <taxon>Lepidoptera</taxon>
        <taxon>Glossata</taxon>
        <taxon>Ditrysia</taxon>
        <taxon>Pyraloidea</taxon>
        <taxon>Crambidae</taxon>
        <taxon>Crambinae</taxon>
        <taxon>Diatraea</taxon>
    </lineage>
</organism>
<dbReference type="EMBL" id="OU893349">
    <property type="protein sequence ID" value="CAG9787661.1"/>
    <property type="molecule type" value="Genomic_DNA"/>
</dbReference>
<dbReference type="GO" id="GO:0000712">
    <property type="term" value="P:resolution of meiotic recombination intermediates"/>
    <property type="evidence" value="ECO:0007669"/>
    <property type="project" value="TreeGrafter"/>
</dbReference>
<dbReference type="Gene3D" id="1.10.10.10">
    <property type="entry name" value="Winged helix-like DNA-binding domain superfamily/Winged helix DNA-binding domain"/>
    <property type="match status" value="1"/>
</dbReference>
<dbReference type="CDD" id="cd21036">
    <property type="entry name" value="WH_MUS81"/>
    <property type="match status" value="1"/>
</dbReference>
<dbReference type="Pfam" id="PF21136">
    <property type="entry name" value="WHD_MUS81"/>
    <property type="match status" value="1"/>
</dbReference>
<reference evidence="16" key="1">
    <citation type="submission" date="2021-12" db="EMBL/GenBank/DDBJ databases">
        <authorList>
            <person name="King R."/>
        </authorList>
    </citation>
    <scope>NUCLEOTIDE SEQUENCE</scope>
</reference>
<evidence type="ECO:0000256" key="13">
    <source>
        <dbReference type="RuleBase" id="RU369042"/>
    </source>
</evidence>
<feature type="domain" description="ERCC4" evidence="15">
    <location>
        <begin position="326"/>
        <end position="426"/>
    </location>
</feature>
<protein>
    <recommendedName>
        <fullName evidence="13">Crossover junction endonuclease MUS81</fullName>
        <ecNumber evidence="13">3.1.22.-</ecNumber>
    </recommendedName>
</protein>
<comment type="similarity">
    <text evidence="3 13">Belongs to the XPF family.</text>
</comment>
<dbReference type="PANTHER" id="PTHR13451">
    <property type="entry name" value="CLASS II CROSSOVER JUNCTION ENDONUCLEASE MUS81"/>
    <property type="match status" value="1"/>
</dbReference>
<evidence type="ECO:0000256" key="1">
    <source>
        <dbReference type="ARBA" id="ARBA00001946"/>
    </source>
</evidence>
<dbReference type="FunFam" id="1.10.10.10:FF:000307">
    <property type="entry name" value="Crossover junction endonuclease MUS81"/>
    <property type="match status" value="1"/>
</dbReference>
<dbReference type="InterPro" id="IPR047417">
    <property type="entry name" value="WHD_MUS81"/>
</dbReference>
<dbReference type="Pfam" id="PF02732">
    <property type="entry name" value="ERCC4"/>
    <property type="match status" value="1"/>
</dbReference>
<dbReference type="InterPro" id="IPR010996">
    <property type="entry name" value="HHH_MUS81"/>
</dbReference>
<comment type="cofactor">
    <cofactor evidence="1 13">
        <name>Mg(2+)</name>
        <dbReference type="ChEBI" id="CHEBI:18420"/>
    </cofactor>
</comment>
<evidence type="ECO:0000256" key="7">
    <source>
        <dbReference type="ARBA" id="ARBA00022763"/>
    </source>
</evidence>
<keyword evidence="17" id="KW-1185">Reference proteome</keyword>
<dbReference type="Gene3D" id="1.10.150.110">
    <property type="entry name" value="DNA polymerase beta, N-terminal domain-like"/>
    <property type="match status" value="1"/>
</dbReference>
<dbReference type="InterPro" id="IPR006166">
    <property type="entry name" value="ERCC4_domain"/>
</dbReference>
<dbReference type="FunFam" id="3.40.50.10130:FF:000003">
    <property type="entry name" value="Crossover junction endonuclease MUS81"/>
    <property type="match status" value="1"/>
</dbReference>
<dbReference type="GO" id="GO:0005634">
    <property type="term" value="C:nucleus"/>
    <property type="evidence" value="ECO:0007669"/>
    <property type="project" value="UniProtKB-SubCell"/>
</dbReference>
<dbReference type="InterPro" id="IPR027421">
    <property type="entry name" value="DNA_pol_lamdba_lyase_dom_sf"/>
</dbReference>
<feature type="region of interest" description="Disordered" evidence="14">
    <location>
        <begin position="288"/>
        <end position="308"/>
    </location>
</feature>
<dbReference type="OrthoDB" id="5963188at2759"/>
<keyword evidence="8 13" id="KW-0378">Hydrolase</keyword>
<evidence type="ECO:0000256" key="14">
    <source>
        <dbReference type="SAM" id="MobiDB-lite"/>
    </source>
</evidence>
<feature type="region of interest" description="Disordered" evidence="14">
    <location>
        <begin position="103"/>
        <end position="173"/>
    </location>
</feature>
<dbReference type="GO" id="GO:0006308">
    <property type="term" value="P:DNA catabolic process"/>
    <property type="evidence" value="ECO:0007669"/>
    <property type="project" value="UniProtKB-UniRule"/>
</dbReference>
<evidence type="ECO:0000313" key="16">
    <source>
        <dbReference type="EMBL" id="CAG9787661.1"/>
    </source>
</evidence>
<dbReference type="SMART" id="SM00891">
    <property type="entry name" value="ERCC4"/>
    <property type="match status" value="1"/>
</dbReference>
<dbReference type="GO" id="GO:0008821">
    <property type="term" value="F:crossover junction DNA endonuclease activity"/>
    <property type="evidence" value="ECO:0007669"/>
    <property type="project" value="UniProtKB-UniRule"/>
</dbReference>
<dbReference type="InterPro" id="IPR042530">
    <property type="entry name" value="EME1/EME2_C"/>
</dbReference>
<evidence type="ECO:0000256" key="5">
    <source>
        <dbReference type="ARBA" id="ARBA00022723"/>
    </source>
</evidence>
<evidence type="ECO:0000256" key="3">
    <source>
        <dbReference type="ARBA" id="ARBA00010015"/>
    </source>
</evidence>
<evidence type="ECO:0000313" key="17">
    <source>
        <dbReference type="Proteomes" id="UP001153714"/>
    </source>
</evidence>
<dbReference type="GO" id="GO:0031573">
    <property type="term" value="P:mitotic intra-S DNA damage checkpoint signaling"/>
    <property type="evidence" value="ECO:0007669"/>
    <property type="project" value="TreeGrafter"/>
</dbReference>
<comment type="function">
    <text evidence="13">Interacts with EME1 to form a DNA structure-specific endonuclease with substrate preference for branched DNA structures with a 5'-end at the branch nick. Typical substrates include 3'-flap structures, D-loops, replication forks and nicked Holliday junctions. May be required in mitosis for the processing of stalled or collapsed replication fork intermediates. May be required in meiosis for the repair of meiosis-specific double strand breaks subsequent to single-end invasion (SEI).</text>
</comment>
<evidence type="ECO:0000256" key="11">
    <source>
        <dbReference type="ARBA" id="ARBA00023204"/>
    </source>
</evidence>
<dbReference type="GO" id="GO:0003677">
    <property type="term" value="F:DNA binding"/>
    <property type="evidence" value="ECO:0007669"/>
    <property type="project" value="UniProtKB-UniRule"/>
</dbReference>
<evidence type="ECO:0000256" key="12">
    <source>
        <dbReference type="ARBA" id="ARBA00023242"/>
    </source>
</evidence>
<evidence type="ECO:0000256" key="10">
    <source>
        <dbReference type="ARBA" id="ARBA00023172"/>
    </source>
</evidence>
<keyword evidence="5 13" id="KW-0479">Metal-binding</keyword>
<keyword evidence="7 13" id="KW-0227">DNA damage</keyword>
<evidence type="ECO:0000259" key="15">
    <source>
        <dbReference type="SMART" id="SM00891"/>
    </source>
</evidence>
<comment type="subcellular location">
    <subcellularLocation>
        <location evidence="2 13">Nucleus</location>
    </subcellularLocation>
</comment>
<keyword evidence="12 13" id="KW-0539">Nucleus</keyword>
<gene>
    <name evidence="16" type="ORF">DIATSA_LOCUS5529</name>
</gene>
<dbReference type="SUPFAM" id="SSF47802">
    <property type="entry name" value="DNA polymerase beta, N-terminal domain-like"/>
    <property type="match status" value="1"/>
</dbReference>
<proteinExistence type="inferred from homology"/>
<feature type="compositionally biased region" description="Polar residues" evidence="14">
    <location>
        <begin position="103"/>
        <end position="114"/>
    </location>
</feature>
<evidence type="ECO:0000256" key="2">
    <source>
        <dbReference type="ARBA" id="ARBA00004123"/>
    </source>
</evidence>
<dbReference type="Proteomes" id="UP001153714">
    <property type="component" value="Chromosome 18"/>
</dbReference>
<dbReference type="GO" id="GO:0048257">
    <property type="term" value="F:3'-flap endonuclease activity"/>
    <property type="evidence" value="ECO:0007669"/>
    <property type="project" value="TreeGrafter"/>
</dbReference>
<dbReference type="AlphaFoldDB" id="A0A9N9R1G0"/>
<dbReference type="InterPro" id="IPR036388">
    <property type="entry name" value="WH-like_DNA-bd_sf"/>
</dbReference>
<sequence>MDNCIENNKRICWKRKRPNPFFQESLERLYEDAKNTKSRLEPMLKEALDSLSKYPLPLKSGAECFILKGFNKKLCVFLDKCLEHQNGNNNMEQAPISESYATELSGAQTSSNENTHTDLKSSSSAKDRNSGNSIDQTDGSKNVHSVCSPSKSNTNSQQSVTSLKQTKSKTYKPAHRSGGYAILVALLENMQENPCKVALSKDELIKKAQKHCEESFIRPKPESFYTAWSNMSRLITKGLVIKSKKKKTEYALTELGVSIATKLLQESANIPTMNEIIFHSDSFTPSLSNTTELDKQSSGSQTSGTFSNSDIPTAVIQMPAGSFDIVLLIDKNETSGTSKKNDPTVAQFNKYPDMAHEYRSLKVGDFTWIARHKVNKEQELVLPFIVERKRMDDLGHSIKDGRFHEQKFRLRKCGLKNVIYMVENYGSNSHCGLPIQSLMQSLANTRIQDGFKVHMTDNLSHSARFLAMMTKRLILEYKNQDLRGCNSEPTDEQLMTFDYFNKTSSKSKPLSVSETFIKMLLQIKGVSVEKALAVTNVYKTPVALLKAFEDCTDKKNGEMLLANIKYGSTKRNIGPCISKTLYHLFSIQ</sequence>
<feature type="compositionally biased region" description="Polar residues" evidence="14">
    <location>
        <begin position="130"/>
        <end position="165"/>
    </location>
</feature>
<reference evidence="16" key="2">
    <citation type="submission" date="2022-10" db="EMBL/GenBank/DDBJ databases">
        <authorList>
            <consortium name="ENA_rothamsted_submissions"/>
            <consortium name="culmorum"/>
            <person name="King R."/>
        </authorList>
    </citation>
    <scope>NUCLEOTIDE SEQUENCE</scope>
</reference>
<dbReference type="GO" id="GO:0048476">
    <property type="term" value="C:Holliday junction resolvase complex"/>
    <property type="evidence" value="ECO:0007669"/>
    <property type="project" value="UniProtKB-UniRule"/>
</dbReference>
<evidence type="ECO:0000256" key="9">
    <source>
        <dbReference type="ARBA" id="ARBA00022842"/>
    </source>
</evidence>
<feature type="compositionally biased region" description="Basic and acidic residues" evidence="14">
    <location>
        <begin position="115"/>
        <end position="129"/>
    </location>
</feature>
<evidence type="ECO:0000256" key="4">
    <source>
        <dbReference type="ARBA" id="ARBA00022722"/>
    </source>
</evidence>
<dbReference type="Gene3D" id="3.40.50.10130">
    <property type="match status" value="1"/>
</dbReference>
<dbReference type="SUPFAM" id="SSF52980">
    <property type="entry name" value="Restriction endonuclease-like"/>
    <property type="match status" value="1"/>
</dbReference>
<dbReference type="PANTHER" id="PTHR13451:SF0">
    <property type="entry name" value="CROSSOVER JUNCTION ENDONUCLEASE MUS81"/>
    <property type="match status" value="1"/>
</dbReference>
<dbReference type="GO" id="GO:0046872">
    <property type="term" value="F:metal ion binding"/>
    <property type="evidence" value="ECO:0007669"/>
    <property type="project" value="UniProtKB-UniRule"/>
</dbReference>
<dbReference type="Pfam" id="PF21292">
    <property type="entry name" value="EME1-MUS81_C"/>
    <property type="match status" value="1"/>
</dbReference>
<keyword evidence="4 13" id="KW-0540">Nuclease</keyword>
<dbReference type="EC" id="3.1.22.-" evidence="13"/>
<evidence type="ECO:0000256" key="8">
    <source>
        <dbReference type="ARBA" id="ARBA00022801"/>
    </source>
</evidence>
<dbReference type="InterPro" id="IPR047416">
    <property type="entry name" value="XPF_nuclease_Mus81"/>
</dbReference>
<keyword evidence="10 13" id="KW-0233">DNA recombination</keyword>
<feature type="compositionally biased region" description="Low complexity" evidence="14">
    <location>
        <begin position="296"/>
        <end position="308"/>
    </location>
</feature>
<dbReference type="InterPro" id="IPR033309">
    <property type="entry name" value="Mus81"/>
</dbReference>
<accession>A0A9N9R1G0</accession>
<dbReference type="CDD" id="cd20074">
    <property type="entry name" value="XPF_nuclease_Mus81"/>
    <property type="match status" value="1"/>
</dbReference>
<keyword evidence="9 13" id="KW-0460">Magnesium</keyword>
<keyword evidence="11 13" id="KW-0234">DNA repair</keyword>
<dbReference type="Pfam" id="PF14716">
    <property type="entry name" value="HHH_8"/>
    <property type="match status" value="1"/>
</dbReference>
<keyword evidence="6 13" id="KW-0255">Endonuclease</keyword>
<comment type="subunit">
    <text evidence="13">Interacts with EME1.</text>
</comment>
<dbReference type="Gene3D" id="1.10.150.670">
    <property type="entry name" value="Crossover junction endonuclease EME1, DNA-binding domain"/>
    <property type="match status" value="1"/>
</dbReference>
<dbReference type="GO" id="GO:0000727">
    <property type="term" value="P:double-strand break repair via break-induced replication"/>
    <property type="evidence" value="ECO:0007669"/>
    <property type="project" value="UniProtKB-UniRule"/>
</dbReference>